<comment type="caution">
    <text evidence="2">The sequence shown here is derived from an EMBL/GenBank/DDBJ whole genome shotgun (WGS) entry which is preliminary data.</text>
</comment>
<name>A0ABR6ZFE8_9BURK</name>
<keyword evidence="3" id="KW-1185">Reference proteome</keyword>
<dbReference type="PROSITE" id="PS51257">
    <property type="entry name" value="PROKAR_LIPOPROTEIN"/>
    <property type="match status" value="1"/>
</dbReference>
<sequence>MMKKTFISALCALAASLMLSGCLNAPYIEPQNGQTAEMVVRISPARKTLFYLNNYENAETCSGEQGIISDANRISISKFKFAADKLTTLRYVEMQGSVSCSMKFSFFGKANHVYALDSVTTTGNCSVRLWDATDMKTLVPVAIISRDKGQNACPNFKR</sequence>
<feature type="chain" id="PRO_5046383039" description="Lipoprotein" evidence="1">
    <location>
        <begin position="26"/>
        <end position="158"/>
    </location>
</feature>
<proteinExistence type="predicted"/>
<dbReference type="EMBL" id="JACOFX010000016">
    <property type="protein sequence ID" value="MBC3910443.1"/>
    <property type="molecule type" value="Genomic_DNA"/>
</dbReference>
<feature type="signal peptide" evidence="1">
    <location>
        <begin position="1"/>
        <end position="25"/>
    </location>
</feature>
<evidence type="ECO:0000313" key="2">
    <source>
        <dbReference type="EMBL" id="MBC3910443.1"/>
    </source>
</evidence>
<dbReference type="RefSeq" id="WP_186955950.1">
    <property type="nucleotide sequence ID" value="NZ_JACOFX010000016.1"/>
</dbReference>
<evidence type="ECO:0008006" key="4">
    <source>
        <dbReference type="Google" id="ProtNLM"/>
    </source>
</evidence>
<dbReference type="Proteomes" id="UP000646911">
    <property type="component" value="Unassembled WGS sequence"/>
</dbReference>
<evidence type="ECO:0000313" key="3">
    <source>
        <dbReference type="Proteomes" id="UP000646911"/>
    </source>
</evidence>
<keyword evidence="1" id="KW-0732">Signal</keyword>
<protein>
    <recommendedName>
        <fullName evidence="4">Lipoprotein</fullName>
    </recommendedName>
</protein>
<gene>
    <name evidence="2" type="ORF">H8L47_23015</name>
</gene>
<evidence type="ECO:0000256" key="1">
    <source>
        <dbReference type="SAM" id="SignalP"/>
    </source>
</evidence>
<accession>A0ABR6ZFE8</accession>
<organism evidence="2 3">
    <name type="scientific">Undibacterium umbellatum</name>
    <dbReference type="NCBI Taxonomy" id="2762300"/>
    <lineage>
        <taxon>Bacteria</taxon>
        <taxon>Pseudomonadati</taxon>
        <taxon>Pseudomonadota</taxon>
        <taxon>Betaproteobacteria</taxon>
        <taxon>Burkholderiales</taxon>
        <taxon>Oxalobacteraceae</taxon>
        <taxon>Undibacterium</taxon>
    </lineage>
</organism>
<reference evidence="2 3" key="1">
    <citation type="submission" date="2020-08" db="EMBL/GenBank/DDBJ databases">
        <title>Novel species isolated from subtropical streams in China.</title>
        <authorList>
            <person name="Lu H."/>
        </authorList>
    </citation>
    <scope>NUCLEOTIDE SEQUENCE [LARGE SCALE GENOMIC DNA]</scope>
    <source>
        <strain evidence="2 3">NL8W</strain>
    </source>
</reference>